<gene>
    <name evidence="3" type="ORF">DEM34_14405</name>
</gene>
<dbReference type="PANTHER" id="PTHR12192">
    <property type="entry name" value="CATION TRANSPORT PROTEIN CHAC-RELATED"/>
    <property type="match status" value="1"/>
</dbReference>
<dbReference type="Proteomes" id="UP000245474">
    <property type="component" value="Unassembled WGS sequence"/>
</dbReference>
<protein>
    <recommendedName>
        <fullName evidence="1">glutathione-specific gamma-glutamylcyclotransferase</fullName>
        <ecNumber evidence="1">4.3.2.7</ecNumber>
    </recommendedName>
</protein>
<dbReference type="GO" id="GO:0006751">
    <property type="term" value="P:glutathione catabolic process"/>
    <property type="evidence" value="ECO:0007669"/>
    <property type="project" value="InterPro"/>
</dbReference>
<keyword evidence="4" id="KW-1185">Reference proteome</keyword>
<evidence type="ECO:0000313" key="4">
    <source>
        <dbReference type="Proteomes" id="UP000245474"/>
    </source>
</evidence>
<keyword evidence="2" id="KW-0456">Lyase</keyword>
<dbReference type="InterPro" id="IPR036568">
    <property type="entry name" value="GGCT-like_sf"/>
</dbReference>
<dbReference type="InterPro" id="IPR006840">
    <property type="entry name" value="ChaC"/>
</dbReference>
<dbReference type="SUPFAM" id="SSF110857">
    <property type="entry name" value="Gamma-glutamyl cyclotransferase-like"/>
    <property type="match status" value="1"/>
</dbReference>
<dbReference type="GO" id="GO:0061928">
    <property type="term" value="F:glutathione specific gamma-glutamylcyclotransferase activity"/>
    <property type="evidence" value="ECO:0007669"/>
    <property type="project" value="UniProtKB-EC"/>
</dbReference>
<proteinExistence type="predicted"/>
<dbReference type="GO" id="GO:0016740">
    <property type="term" value="F:transferase activity"/>
    <property type="evidence" value="ECO:0007669"/>
    <property type="project" value="UniProtKB-KW"/>
</dbReference>
<dbReference type="OrthoDB" id="9795692at2"/>
<accession>A0A2U2MYN3</accession>
<reference evidence="3 4" key="1">
    <citation type="submission" date="2018-05" db="EMBL/GenBank/DDBJ databases">
        <title>Spiribacter halobius sp. nov., a moderately halophilic bacterium isolated from marine solar saltern.</title>
        <authorList>
            <person name="Zheng W.-S."/>
            <person name="Lu D.-C."/>
            <person name="Du Z.-J."/>
        </authorList>
    </citation>
    <scope>NUCLEOTIDE SEQUENCE [LARGE SCALE GENOMIC DNA]</scope>
    <source>
        <strain evidence="3 4">E85</strain>
    </source>
</reference>
<dbReference type="CDD" id="cd06661">
    <property type="entry name" value="GGCT_like"/>
    <property type="match status" value="1"/>
</dbReference>
<dbReference type="EC" id="4.3.2.7" evidence="1"/>
<dbReference type="PANTHER" id="PTHR12192:SF2">
    <property type="entry name" value="GLUTATHIONE-SPECIFIC GAMMA-GLUTAMYLCYCLOTRANSFERASE 2"/>
    <property type="match status" value="1"/>
</dbReference>
<dbReference type="Gene3D" id="3.10.490.10">
    <property type="entry name" value="Gamma-glutamyl cyclotransferase-like"/>
    <property type="match status" value="1"/>
</dbReference>
<evidence type="ECO:0000256" key="2">
    <source>
        <dbReference type="ARBA" id="ARBA00023239"/>
    </source>
</evidence>
<dbReference type="EMBL" id="QFFI01000025">
    <property type="protein sequence ID" value="PWG61912.1"/>
    <property type="molecule type" value="Genomic_DNA"/>
</dbReference>
<keyword evidence="3" id="KW-0808">Transferase</keyword>
<comment type="caution">
    <text evidence="3">The sequence shown here is derived from an EMBL/GenBank/DDBJ whole genome shotgun (WGS) entry which is preliminary data.</text>
</comment>
<evidence type="ECO:0000313" key="3">
    <source>
        <dbReference type="EMBL" id="PWG61912.1"/>
    </source>
</evidence>
<dbReference type="RefSeq" id="WP_109679522.1">
    <property type="nucleotide sequence ID" value="NZ_CP086615.1"/>
</dbReference>
<dbReference type="GO" id="GO:0005737">
    <property type="term" value="C:cytoplasm"/>
    <property type="evidence" value="ECO:0007669"/>
    <property type="project" value="TreeGrafter"/>
</dbReference>
<organism evidence="3 4">
    <name type="scientific">Sediminicurvatus halobius</name>
    <dbReference type="NCBI Taxonomy" id="2182432"/>
    <lineage>
        <taxon>Bacteria</taxon>
        <taxon>Pseudomonadati</taxon>
        <taxon>Pseudomonadota</taxon>
        <taxon>Gammaproteobacteria</taxon>
        <taxon>Chromatiales</taxon>
        <taxon>Ectothiorhodospiraceae</taxon>
        <taxon>Sediminicurvatus</taxon>
    </lineage>
</organism>
<dbReference type="AlphaFoldDB" id="A0A2U2MYN3"/>
<evidence type="ECO:0000256" key="1">
    <source>
        <dbReference type="ARBA" id="ARBA00012344"/>
    </source>
</evidence>
<dbReference type="Pfam" id="PF04752">
    <property type="entry name" value="ChaC"/>
    <property type="match status" value="1"/>
</dbReference>
<dbReference type="InterPro" id="IPR013024">
    <property type="entry name" value="GGCT-like"/>
</dbReference>
<name>A0A2U2MYN3_9GAMM</name>
<sequence length="195" mass="21563">MSTNTIRQNQRMTRFDGHDEVWLFGYGSLIYKVDFPYIAAVPASITGWVRRFWQGSHDHRGTPRAPGRVATLVPQPGAVCQGMAYRVTPAVFGRLDYREKNGYLRFATELTLADGRAAEGLVYIATADNEAFAGEAPLPDIARQIAEAAGPSGSNREYLLRLAQALRNLGADDPHVFELERLVKGVRPPSPRPQP</sequence>